<reference evidence="3 4" key="1">
    <citation type="submission" date="2024-04" db="EMBL/GenBank/DDBJ databases">
        <authorList>
            <person name="Abashina T."/>
            <person name="Shaikin A."/>
        </authorList>
    </citation>
    <scope>NUCLEOTIDE SEQUENCE [LARGE SCALE GENOMIC DNA]</scope>
    <source>
        <strain evidence="3 4">AAFK</strain>
    </source>
</reference>
<comment type="caution">
    <text evidence="3">The sequence shown here is derived from an EMBL/GenBank/DDBJ whole genome shotgun (WGS) entry which is preliminary data.</text>
</comment>
<feature type="transmembrane region" description="Helical" evidence="2">
    <location>
        <begin position="60"/>
        <end position="78"/>
    </location>
</feature>
<evidence type="ECO:0000256" key="1">
    <source>
        <dbReference type="ARBA" id="ARBA00010894"/>
    </source>
</evidence>
<evidence type="ECO:0000313" key="4">
    <source>
        <dbReference type="Proteomes" id="UP001446205"/>
    </source>
</evidence>
<dbReference type="EMBL" id="JBBPCO010000003">
    <property type="protein sequence ID" value="MEK8089019.1"/>
    <property type="molecule type" value="Genomic_DNA"/>
</dbReference>
<name>A0ABU9D655_9PROT</name>
<dbReference type="PANTHER" id="PTHR33219:SF14">
    <property type="entry name" value="PROTEIN COFACTOR ASSEMBLY OF COMPLEX C SUBUNIT B CCB3, CHLOROPLASTIC-RELATED"/>
    <property type="match status" value="1"/>
</dbReference>
<organism evidence="3 4">
    <name type="scientific">Thermithiobacillus plumbiphilus</name>
    <dbReference type="NCBI Taxonomy" id="1729899"/>
    <lineage>
        <taxon>Bacteria</taxon>
        <taxon>Pseudomonadati</taxon>
        <taxon>Pseudomonadota</taxon>
        <taxon>Acidithiobacillia</taxon>
        <taxon>Acidithiobacillales</taxon>
        <taxon>Thermithiobacillaceae</taxon>
        <taxon>Thermithiobacillus</taxon>
    </lineage>
</organism>
<feature type="transmembrane region" description="Helical" evidence="2">
    <location>
        <begin position="7"/>
        <end position="31"/>
    </location>
</feature>
<dbReference type="PANTHER" id="PTHR33219">
    <property type="entry name" value="YLMG HOMOLOG PROTEIN 2, CHLOROPLASTIC"/>
    <property type="match status" value="1"/>
</dbReference>
<dbReference type="InterPro" id="IPR003425">
    <property type="entry name" value="CCB3/YggT"/>
</dbReference>
<keyword evidence="4" id="KW-1185">Reference proteome</keyword>
<keyword evidence="2" id="KW-1133">Transmembrane helix</keyword>
<protein>
    <submittedName>
        <fullName evidence="3">YggT family protein</fullName>
    </submittedName>
</protein>
<evidence type="ECO:0000313" key="3">
    <source>
        <dbReference type="EMBL" id="MEK8089019.1"/>
    </source>
</evidence>
<evidence type="ECO:0000256" key="2">
    <source>
        <dbReference type="SAM" id="Phobius"/>
    </source>
</evidence>
<proteinExistence type="inferred from homology"/>
<keyword evidence="2" id="KW-0472">Membrane</keyword>
<dbReference type="Proteomes" id="UP001446205">
    <property type="component" value="Unassembled WGS sequence"/>
</dbReference>
<comment type="similarity">
    <text evidence="1">Belongs to the YggT family.</text>
</comment>
<sequence length="98" mass="10910">MISGSLLISLANIISLVLTLYFYAILIRALLSWVNPDPYNPVVRFIVRITEPVLGPFRRLIPPISGFDISPIVALLVIEFGKNLLVRWLYSMAGPGLT</sequence>
<gene>
    <name evidence="3" type="ORF">WOB96_04505</name>
</gene>
<accession>A0ABU9D655</accession>
<keyword evidence="2" id="KW-0812">Transmembrane</keyword>
<dbReference type="RefSeq" id="WP_341370085.1">
    <property type="nucleotide sequence ID" value="NZ_JBBPCO010000003.1"/>
</dbReference>
<dbReference type="Pfam" id="PF02325">
    <property type="entry name" value="CCB3_YggT"/>
    <property type="match status" value="1"/>
</dbReference>